<feature type="transmembrane region" description="Helical" evidence="1">
    <location>
        <begin position="20"/>
        <end position="39"/>
    </location>
</feature>
<sequence>MPKVDTVGDNYYKPLELAESIGGWLFWIVSALSIVTLFVDKGVYPVLFDTLQIAFLVLTLLFFVQGQAQKLYFFPRAEDKRRQELLSNSYGVSLTNEETIGYYNNDQTNPLKRLAASIMESTFFTREIVRKMLVGQRAKTLGYLAVYLIVISIRTTNLELLTVAAQVLFSEDIISRLLRMEWLRLRSEQVYENFHRLFSSKQPFSRAAAQSHAIDLFSFYETTKATAAVLLSSPVFHKHNARLTREWDQIRARLGI</sequence>
<dbReference type="RefSeq" id="WP_164048084.1">
    <property type="nucleotide sequence ID" value="NZ_WUFV01000013.1"/>
</dbReference>
<protein>
    <submittedName>
        <fullName evidence="2">Uncharacterized protein</fullName>
    </submittedName>
</protein>
<evidence type="ECO:0000256" key="1">
    <source>
        <dbReference type="SAM" id="Phobius"/>
    </source>
</evidence>
<gene>
    <name evidence="2" type="ORF">GR257_21835</name>
</gene>
<dbReference type="AlphaFoldDB" id="A0A7K3VKU5"/>
<accession>A0A7K3VKU5</accession>
<organism evidence="2 3">
    <name type="scientific">Rhizobium leguminosarum</name>
    <dbReference type="NCBI Taxonomy" id="384"/>
    <lineage>
        <taxon>Bacteria</taxon>
        <taxon>Pseudomonadati</taxon>
        <taxon>Pseudomonadota</taxon>
        <taxon>Alphaproteobacteria</taxon>
        <taxon>Hyphomicrobiales</taxon>
        <taxon>Rhizobiaceae</taxon>
        <taxon>Rhizobium/Agrobacterium group</taxon>
        <taxon>Rhizobium</taxon>
    </lineage>
</organism>
<feature type="transmembrane region" description="Helical" evidence="1">
    <location>
        <begin position="46"/>
        <end position="64"/>
    </location>
</feature>
<evidence type="ECO:0000313" key="2">
    <source>
        <dbReference type="EMBL" id="NEK17474.1"/>
    </source>
</evidence>
<reference evidence="2 3" key="1">
    <citation type="submission" date="2019-12" db="EMBL/GenBank/DDBJ databases">
        <title>Rhizobium genotypes associated with high levels of biological nitrogen fixation by grain legumes in a temperate-maritime cropping system.</title>
        <authorList>
            <person name="Maluk M."/>
            <person name="Francesc Ferrando Molina F."/>
            <person name="Lopez Del Egido L."/>
            <person name="Lafos M."/>
            <person name="Langarica-Fuentes A."/>
            <person name="Gebre Yohannes G."/>
            <person name="Young M.W."/>
            <person name="Martin P."/>
            <person name="Gantlett R."/>
            <person name="Kenicer G."/>
            <person name="Hawes C."/>
            <person name="Begg G.S."/>
            <person name="Quilliam R.S."/>
            <person name="Squire G.R."/>
            <person name="Poole P.S."/>
            <person name="Young P.W."/>
            <person name="Iannetta P.M."/>
            <person name="James E.K."/>
        </authorList>
    </citation>
    <scope>NUCLEOTIDE SEQUENCE [LARGE SCALE GENOMIC DNA]</scope>
    <source>
        <strain evidence="2 3">JHI54</strain>
    </source>
</reference>
<name>A0A7K3VKU5_RHILE</name>
<keyword evidence="1" id="KW-1133">Transmembrane helix</keyword>
<proteinExistence type="predicted"/>
<keyword evidence="1" id="KW-0472">Membrane</keyword>
<dbReference type="EMBL" id="WUFV01000013">
    <property type="protein sequence ID" value="NEK17474.1"/>
    <property type="molecule type" value="Genomic_DNA"/>
</dbReference>
<keyword evidence="1" id="KW-0812">Transmembrane</keyword>
<evidence type="ECO:0000313" key="3">
    <source>
        <dbReference type="Proteomes" id="UP000471705"/>
    </source>
</evidence>
<dbReference type="Proteomes" id="UP000471705">
    <property type="component" value="Unassembled WGS sequence"/>
</dbReference>
<comment type="caution">
    <text evidence="2">The sequence shown here is derived from an EMBL/GenBank/DDBJ whole genome shotgun (WGS) entry which is preliminary data.</text>
</comment>